<dbReference type="PANTHER" id="PTHR16675">
    <property type="entry name" value="MHC CLASS I-RELATED"/>
    <property type="match status" value="1"/>
</dbReference>
<dbReference type="InterPro" id="IPR003597">
    <property type="entry name" value="Ig_C1-set"/>
</dbReference>
<evidence type="ECO:0000256" key="1">
    <source>
        <dbReference type="ARBA" id="ARBA00004167"/>
    </source>
</evidence>
<dbReference type="GO" id="GO:0016020">
    <property type="term" value="C:membrane"/>
    <property type="evidence" value="ECO:0007669"/>
    <property type="project" value="UniProtKB-SubCell"/>
</dbReference>
<evidence type="ECO:0000256" key="2">
    <source>
        <dbReference type="ARBA" id="ARBA00022692"/>
    </source>
</evidence>
<dbReference type="InterPro" id="IPR013783">
    <property type="entry name" value="Ig-like_fold"/>
</dbReference>
<protein>
    <recommendedName>
        <fullName evidence="11">Ig-like domain-containing protein</fullName>
    </recommendedName>
</protein>
<name>F6YKD3_XENTR</name>
<comment type="subcellular location">
    <subcellularLocation>
        <location evidence="1">Membrane</location>
        <topology evidence="1">Single-pass membrane protein</topology>
    </subcellularLocation>
</comment>
<dbReference type="SUPFAM" id="SSF54452">
    <property type="entry name" value="MHC antigen-recognition domain"/>
    <property type="match status" value="1"/>
</dbReference>
<dbReference type="Ensembl" id="ENSXETT00000038903">
    <property type="protein sequence ID" value="ENSXETP00000038903"/>
    <property type="gene ID" value="ENSXETG00000017938"/>
</dbReference>
<dbReference type="InParanoid" id="F6YKD3"/>
<evidence type="ECO:0000256" key="10">
    <source>
        <dbReference type="SAM" id="SignalP"/>
    </source>
</evidence>
<dbReference type="Bgee" id="ENSXETG00000017938">
    <property type="expression patterns" value="Expressed in liver and 8 other cell types or tissues"/>
</dbReference>
<feature type="chain" id="PRO_5027714170" description="Ig-like domain-containing protein" evidence="10">
    <location>
        <begin position="19"/>
        <end position="453"/>
    </location>
</feature>
<keyword evidence="4 9" id="KW-1133">Transmembrane helix</keyword>
<dbReference type="STRING" id="8364.ENSXETP00000038903"/>
<dbReference type="Pfam" id="PF07654">
    <property type="entry name" value="C1-set"/>
    <property type="match status" value="1"/>
</dbReference>
<evidence type="ECO:0000313" key="12">
    <source>
        <dbReference type="Ensembl" id="ENSXETP00000038903"/>
    </source>
</evidence>
<dbReference type="SUPFAM" id="SSF48726">
    <property type="entry name" value="Immunoglobulin"/>
    <property type="match status" value="1"/>
</dbReference>
<comment type="similarity">
    <text evidence="8">Belongs to the MHC class I family.</text>
</comment>
<feature type="domain" description="Ig-like" evidence="11">
    <location>
        <begin position="201"/>
        <end position="280"/>
    </location>
</feature>
<evidence type="ECO:0000259" key="11">
    <source>
        <dbReference type="PROSITE" id="PS50835"/>
    </source>
</evidence>
<dbReference type="GeneTree" id="ENSGT01120000271825"/>
<dbReference type="FunCoup" id="F6YKD3">
    <property type="interactions" value="1755"/>
</dbReference>
<sequence length="453" mass="52196">MELTPLLVIFLQTGVVFAGSHSYSYFYTGNSDGGQGHPHFTAAAYLDDFPIGVYTSETKTFQIKTKWIEEKADPALWKNYTNIFQRWETDFRQGVKKMMEHFNQTEGFHSLQWMYGCELDDDGGIRAYDLDGYDGKEFMALDLDRVIHISSRPETEAIAHKWNTETIEAEKMKTYLEVQCIETLKKYISYGKEHLERKVTPQVKVFHQQSAGFIKLHCQVYGFFPQAIKVKWLRSEEEKVQPFEVLQILPNTDFTYQTRVTITVAPEEMDTYFCHVEHSSLEKPHIVVWEPSRNNLLYMSLGASSVLLLILTFVMGLWLGRRRPANRTSTYSLTPGKEAGLQAAQESFGTPAAAARWCQWFPGSRLHYHYASTLVTFYSGNHPSHLSSFSFCIQRRSAINYGYLLNLIWTGAWQRAVISPVLALQSYFSGSIFSQAYGFWTLICLQIWTIHEI</sequence>
<dbReference type="InterPro" id="IPR011161">
    <property type="entry name" value="MHC_I-like_Ag-recog"/>
</dbReference>
<dbReference type="PaxDb" id="8364-ENSXETP00000059938"/>
<dbReference type="PRINTS" id="PR01638">
    <property type="entry name" value="MHCCLASSI"/>
</dbReference>
<evidence type="ECO:0000256" key="4">
    <source>
        <dbReference type="ARBA" id="ARBA00022989"/>
    </source>
</evidence>
<dbReference type="InterPro" id="IPR007110">
    <property type="entry name" value="Ig-like_dom"/>
</dbReference>
<dbReference type="FunFam" id="3.30.500.10:FF:000001">
    <property type="entry name" value="H-2 class I histocompatibility antigen, alpha chain"/>
    <property type="match status" value="1"/>
</dbReference>
<keyword evidence="7" id="KW-0325">Glycoprotein</keyword>
<keyword evidence="2 9" id="KW-0812">Transmembrane</keyword>
<evidence type="ECO:0000256" key="6">
    <source>
        <dbReference type="ARBA" id="ARBA00023157"/>
    </source>
</evidence>
<dbReference type="AlphaFoldDB" id="F6YKD3"/>
<evidence type="ECO:0000256" key="5">
    <source>
        <dbReference type="ARBA" id="ARBA00023136"/>
    </source>
</evidence>
<dbReference type="PROSITE" id="PS50835">
    <property type="entry name" value="IG_LIKE"/>
    <property type="match status" value="1"/>
</dbReference>
<dbReference type="eggNOG" id="ENOG502RQEK">
    <property type="taxonomic scope" value="Eukaryota"/>
</dbReference>
<dbReference type="FunFam" id="2.60.40.10:FF:000204">
    <property type="entry name" value="Major histocompatibility complex, class I-related protein"/>
    <property type="match status" value="1"/>
</dbReference>
<keyword evidence="6" id="KW-1015">Disulfide bond</keyword>
<keyword evidence="5 9" id="KW-0472">Membrane</keyword>
<dbReference type="Gene3D" id="2.60.40.10">
    <property type="entry name" value="Immunoglobulins"/>
    <property type="match status" value="1"/>
</dbReference>
<feature type="signal peptide" evidence="10">
    <location>
        <begin position="1"/>
        <end position="18"/>
    </location>
</feature>
<dbReference type="InterPro" id="IPR003006">
    <property type="entry name" value="Ig/MHC_CS"/>
</dbReference>
<dbReference type="SMART" id="SM00407">
    <property type="entry name" value="IGc1"/>
    <property type="match status" value="1"/>
</dbReference>
<evidence type="ECO:0000256" key="7">
    <source>
        <dbReference type="ARBA" id="ARBA00023180"/>
    </source>
</evidence>
<dbReference type="Pfam" id="PF00129">
    <property type="entry name" value="MHC_I"/>
    <property type="match status" value="1"/>
</dbReference>
<dbReference type="PANTHER" id="PTHR16675:SF282">
    <property type="entry name" value="CLASS I HISTOCOMPATIBILITY ANTIGEN, F10 ALPHA CHAIN"/>
    <property type="match status" value="1"/>
</dbReference>
<evidence type="ECO:0000256" key="8">
    <source>
        <dbReference type="RuleBase" id="RU004439"/>
    </source>
</evidence>
<accession>F6YKD3</accession>
<dbReference type="InterPro" id="IPR037055">
    <property type="entry name" value="MHC_I-like_Ag-recog_sf"/>
</dbReference>
<dbReference type="InterPro" id="IPR011162">
    <property type="entry name" value="MHC_I/II-like_Ag-recog"/>
</dbReference>
<reference evidence="12" key="2">
    <citation type="submission" date="2011-06" db="UniProtKB">
        <authorList>
            <consortium name="Ensembl"/>
        </authorList>
    </citation>
    <scope>IDENTIFICATION</scope>
</reference>
<dbReference type="InterPro" id="IPR050208">
    <property type="entry name" value="MHC_class-I_related"/>
</dbReference>
<organism evidence="12">
    <name type="scientific">Xenopus tropicalis</name>
    <name type="common">Western clawed frog</name>
    <name type="synonym">Silurana tropicalis</name>
    <dbReference type="NCBI Taxonomy" id="8364"/>
    <lineage>
        <taxon>Eukaryota</taxon>
        <taxon>Metazoa</taxon>
        <taxon>Chordata</taxon>
        <taxon>Craniata</taxon>
        <taxon>Vertebrata</taxon>
        <taxon>Euteleostomi</taxon>
        <taxon>Amphibia</taxon>
        <taxon>Batrachia</taxon>
        <taxon>Anura</taxon>
        <taxon>Pipoidea</taxon>
        <taxon>Pipidae</taxon>
        <taxon>Xenopodinae</taxon>
        <taxon>Xenopus</taxon>
        <taxon>Silurana</taxon>
    </lineage>
</organism>
<proteinExistence type="inferred from homology"/>
<evidence type="ECO:0000256" key="3">
    <source>
        <dbReference type="ARBA" id="ARBA00022729"/>
    </source>
</evidence>
<dbReference type="HOGENOM" id="CLU_047501_0_1_1"/>
<evidence type="ECO:0000256" key="9">
    <source>
        <dbReference type="SAM" id="Phobius"/>
    </source>
</evidence>
<dbReference type="PROSITE" id="PS00290">
    <property type="entry name" value="IG_MHC"/>
    <property type="match status" value="1"/>
</dbReference>
<feature type="transmembrane region" description="Helical" evidence="9">
    <location>
        <begin position="296"/>
        <end position="319"/>
    </location>
</feature>
<keyword evidence="3 10" id="KW-0732">Signal</keyword>
<dbReference type="InterPro" id="IPR001039">
    <property type="entry name" value="MHC_I_a_a1/a2"/>
</dbReference>
<dbReference type="Gene3D" id="3.30.500.10">
    <property type="entry name" value="MHC class I-like antigen recognition-like"/>
    <property type="match status" value="1"/>
</dbReference>
<dbReference type="InterPro" id="IPR036179">
    <property type="entry name" value="Ig-like_dom_sf"/>
</dbReference>
<reference evidence="12" key="1">
    <citation type="journal article" date="2010" name="Science">
        <title>The genome of the Western clawed frog Xenopus tropicalis.</title>
        <authorList>
            <person name="Hellsten U."/>
            <person name="Harland R.M."/>
            <person name="Gilchrist M.J."/>
            <person name="Hendrix D."/>
            <person name="Jurka J."/>
            <person name="Kapitonov V."/>
            <person name="Ovcharenko I."/>
            <person name="Putnam N.H."/>
            <person name="Shu S."/>
            <person name="Taher L."/>
            <person name="Blitz I.L."/>
            <person name="Blumberg B."/>
            <person name="Dichmann D.S."/>
            <person name="Dubchak I."/>
            <person name="Amaya E."/>
            <person name="Detter J.C."/>
            <person name="Fletcher R."/>
            <person name="Gerhard D.S."/>
            <person name="Goodstein D."/>
            <person name="Graves T."/>
            <person name="Grigoriev I.V."/>
            <person name="Grimwood J."/>
            <person name="Kawashima T."/>
            <person name="Lindquist E."/>
            <person name="Lucas S.M."/>
            <person name="Mead P.E."/>
            <person name="Mitros T."/>
            <person name="Ogino H."/>
            <person name="Ohta Y."/>
            <person name="Poliakov A.V."/>
            <person name="Pollet N."/>
            <person name="Robert J."/>
            <person name="Salamov A."/>
            <person name="Sater A.K."/>
            <person name="Schmutz J."/>
            <person name="Terry A."/>
            <person name="Vize P.D."/>
            <person name="Warren W.C."/>
            <person name="Wells D."/>
            <person name="Wills A."/>
            <person name="Wilson R.K."/>
            <person name="Zimmerman L.B."/>
            <person name="Zorn A.M."/>
            <person name="Grainger R."/>
            <person name="Grammer T."/>
            <person name="Khokha M.K."/>
            <person name="Richardson P.M."/>
            <person name="Rokhsar D.S."/>
        </authorList>
    </citation>
    <scope>NUCLEOTIDE SEQUENCE [LARGE SCALE GENOMIC DNA]</scope>
    <source>
        <strain evidence="12">Nigerian</strain>
    </source>
</reference>